<keyword evidence="8" id="KW-1185">Reference proteome</keyword>
<organism evidence="6">
    <name type="scientific">Sodalis praecaptivus</name>
    <dbReference type="NCBI Taxonomy" id="1239307"/>
    <lineage>
        <taxon>Bacteria</taxon>
        <taxon>Pseudomonadati</taxon>
        <taxon>Pseudomonadota</taxon>
        <taxon>Gammaproteobacteria</taxon>
        <taxon>Enterobacterales</taxon>
        <taxon>Bruguierivoracaceae</taxon>
        <taxon>Sodalis</taxon>
    </lineage>
</organism>
<reference evidence="6" key="1">
    <citation type="submission" date="2012-07" db="EMBL/GenBank/DDBJ databases">
        <title>A Novel Human-Wound Derived Bacterium Provides Insights into the Evolutionary Origins of Mutualistic Insect-Bacterial Symbioses.</title>
        <authorList>
            <person name="Clayton A.L."/>
            <person name="Oakeson K.F."/>
            <person name="Gutin M."/>
            <person name="Pontes A."/>
            <person name="Dunn D.M."/>
            <person name="von Niederhausern A.C."/>
            <person name="Weiss R.B."/>
            <person name="Fisher M."/>
            <person name="Dale C."/>
        </authorList>
    </citation>
    <scope>NUCLEOTIDE SEQUENCE</scope>
    <source>
        <strain evidence="6">HS</strain>
    </source>
</reference>
<dbReference type="EMBL" id="JX444572">
    <property type="protein sequence ID" value="AFW03768.1"/>
    <property type="molecule type" value="Genomic_DNA"/>
</dbReference>
<dbReference type="PANTHER" id="PTHR33254:SF4">
    <property type="entry name" value="4-HYDROXY-4-METHYL-2-OXOGLUTARATE ALDOLASE 3-RELATED"/>
    <property type="match status" value="1"/>
</dbReference>
<dbReference type="HOGENOM" id="CLU_072626_3_0_6"/>
<dbReference type="InterPro" id="IPR005493">
    <property type="entry name" value="RraA/RraA-like"/>
</dbReference>
<keyword evidence="6" id="KW-0808">Transferase</keyword>
<evidence type="ECO:0000313" key="7">
    <source>
        <dbReference type="EMBL" id="AHF78124.1"/>
    </source>
</evidence>
<evidence type="ECO:0000256" key="1">
    <source>
        <dbReference type="ARBA" id="ARBA00001968"/>
    </source>
</evidence>
<dbReference type="Pfam" id="PF03737">
    <property type="entry name" value="RraA-like"/>
    <property type="match status" value="1"/>
</dbReference>
<dbReference type="AlphaFoldDB" id="K7STX4"/>
<evidence type="ECO:0000313" key="6">
    <source>
        <dbReference type="EMBL" id="AFW03768.1"/>
    </source>
</evidence>
<keyword evidence="5" id="KW-0460">Magnesium</keyword>
<accession>K7STX4</accession>
<dbReference type="KEGG" id="sod:Sant_3118"/>
<dbReference type="GO" id="GO:0047443">
    <property type="term" value="F:4-hydroxy-4-methyl-2-oxoglutarate aldolase activity"/>
    <property type="evidence" value="ECO:0007669"/>
    <property type="project" value="TreeGrafter"/>
</dbReference>
<feature type="binding site" evidence="5">
    <location>
        <position position="137"/>
    </location>
    <ligand>
        <name>Mg(2+)</name>
        <dbReference type="ChEBI" id="CHEBI:18420"/>
    </ligand>
</feature>
<dbReference type="Gene3D" id="3.50.30.40">
    <property type="entry name" value="Ribonuclease E inhibitor RraA/RraA-like"/>
    <property type="match status" value="1"/>
</dbReference>
<evidence type="ECO:0000256" key="2">
    <source>
        <dbReference type="ARBA" id="ARBA00016549"/>
    </source>
</evidence>
<comment type="cofactor">
    <cofactor evidence="1">
        <name>a divalent metal cation</name>
        <dbReference type="ChEBI" id="CHEBI:60240"/>
    </cofactor>
</comment>
<dbReference type="InterPro" id="IPR036704">
    <property type="entry name" value="RraA/RraA-like_sf"/>
</dbReference>
<dbReference type="PANTHER" id="PTHR33254">
    <property type="entry name" value="4-HYDROXY-4-METHYL-2-OXOGLUTARATE ALDOLASE 3-RELATED"/>
    <property type="match status" value="1"/>
</dbReference>
<proteinExistence type="predicted"/>
<keyword evidence="6" id="KW-0489">Methyltransferase</keyword>
<evidence type="ECO:0000256" key="3">
    <source>
        <dbReference type="ARBA" id="ARBA00029596"/>
    </source>
</evidence>
<evidence type="ECO:0000256" key="5">
    <source>
        <dbReference type="PIRSR" id="PIRSR605493-1"/>
    </source>
</evidence>
<dbReference type="GO" id="GO:0046872">
    <property type="term" value="F:metal ion binding"/>
    <property type="evidence" value="ECO:0007669"/>
    <property type="project" value="UniProtKB-KW"/>
</dbReference>
<comment type="cofactor">
    <cofactor evidence="5">
        <name>Mg(2+)</name>
        <dbReference type="ChEBI" id="CHEBI:18420"/>
    </cofactor>
</comment>
<dbReference type="Proteomes" id="UP000019028">
    <property type="component" value="Chromosome"/>
</dbReference>
<reference evidence="7 8" key="2">
    <citation type="journal article" date="2014" name="Genome Biol. Evol.">
        <title>Genome degeneration and adaptation in a nascent stage of symbiosis.</title>
        <authorList>
            <person name="Oakeson K.F."/>
            <person name="Gil R."/>
            <person name="Clayton A.L."/>
            <person name="Dunn D.M."/>
            <person name="von Niederhausern A.C."/>
            <person name="Hamil C."/>
            <person name="Aoyagi A."/>
            <person name="Duval B."/>
            <person name="Baca A."/>
            <person name="Silva F.J."/>
            <person name="Vallier A."/>
            <person name="Jackson D.G."/>
            <person name="Latorre A."/>
            <person name="Weiss R.B."/>
            <person name="Heddi A."/>
            <person name="Moya A."/>
            <person name="Dale C."/>
        </authorList>
    </citation>
    <scope>NUCLEOTIDE SEQUENCE [LARGE SCALE GENOMIC DNA]</scope>
    <source>
        <strain evidence="7 8">HS1</strain>
    </source>
</reference>
<sequence length="236" mass="25715">MTTGGVMNHYWSNDDELFSLAKKKLFVALVGDVLDTLGLFHQFLSPQLKPIDPGMVILGRAMPVLEADYFQQSGPGNASLSEKPFGLMFHALDDLQKNEVYICAGGSLRYAQWGGLMSTRAKKCEAAGAVVHGFHRDSNEILKLGFPVASFGSYAQDQGPRGKVVDWRVPIELDNVRVMPGDVIFGDRDGVLVIPAQAVDDAFHGAFEKAKGESEVLKALNMGMTTVEAFDKFGIM</sequence>
<gene>
    <name evidence="7" type="ORF">Sant_3118</name>
</gene>
<feature type="binding site" evidence="5">
    <location>
        <position position="136"/>
    </location>
    <ligand>
        <name>substrate</name>
    </ligand>
</feature>
<evidence type="ECO:0000256" key="4">
    <source>
        <dbReference type="ARBA" id="ARBA00030169"/>
    </source>
</evidence>
<reference evidence="6" key="3">
    <citation type="journal article" date="2015" name="Int. J. Syst. Evol. Microbiol.">
        <title>Phenotypic characterization of Sodalis praecaptivus sp. nov., a close non-insect-associated member of the Sodalis-allied lineage of insect endosymbionts.</title>
        <authorList>
            <person name="Chari A."/>
            <person name="Oakeson K.F."/>
            <person name="Enomoto S."/>
            <person name="Jackson D.G."/>
            <person name="Fisher M.A."/>
            <person name="Dale C."/>
        </authorList>
    </citation>
    <scope>NUCLEOTIDE SEQUENCE</scope>
    <source>
        <strain evidence="6">HS</strain>
    </source>
</reference>
<protein>
    <recommendedName>
        <fullName evidence="2">Putative 4-hydroxy-4-methyl-2-oxoglutarate aldolase</fullName>
    </recommendedName>
    <alternativeName>
        <fullName evidence="3">Regulator of ribonuclease activity homolog</fullName>
    </alternativeName>
    <alternativeName>
        <fullName evidence="4">RraA-like protein</fullName>
    </alternativeName>
</protein>
<dbReference type="PATRIC" id="fig|1239307.3.peg.3442"/>
<dbReference type="EMBL" id="CP006569">
    <property type="protein sequence ID" value="AHF78124.1"/>
    <property type="molecule type" value="Genomic_DNA"/>
</dbReference>
<feature type="binding site" evidence="5">
    <location>
        <begin position="114"/>
        <end position="117"/>
    </location>
    <ligand>
        <name>substrate</name>
    </ligand>
</feature>
<dbReference type="GO" id="GO:0032259">
    <property type="term" value="P:methylation"/>
    <property type="evidence" value="ECO:0007669"/>
    <property type="project" value="UniProtKB-KW"/>
</dbReference>
<dbReference type="SUPFAM" id="SSF89562">
    <property type="entry name" value="RraA-like"/>
    <property type="match status" value="1"/>
</dbReference>
<dbReference type="GO" id="GO:0008168">
    <property type="term" value="F:methyltransferase activity"/>
    <property type="evidence" value="ECO:0007669"/>
    <property type="project" value="UniProtKB-KW"/>
</dbReference>
<dbReference type="CDD" id="cd16841">
    <property type="entry name" value="RraA_family"/>
    <property type="match status" value="1"/>
</dbReference>
<dbReference type="GO" id="GO:0008948">
    <property type="term" value="F:oxaloacetate decarboxylase activity"/>
    <property type="evidence" value="ECO:0007669"/>
    <property type="project" value="TreeGrafter"/>
</dbReference>
<keyword evidence="5" id="KW-0479">Metal-binding</keyword>
<name>K7STX4_9GAMM</name>
<evidence type="ECO:0000313" key="8">
    <source>
        <dbReference type="Proteomes" id="UP000019028"/>
    </source>
</evidence>